<dbReference type="Proteomes" id="UP000747399">
    <property type="component" value="Unassembled WGS sequence"/>
</dbReference>
<organism evidence="2 3">
    <name type="scientific">Volvox africanus</name>
    <dbReference type="NCBI Taxonomy" id="51714"/>
    <lineage>
        <taxon>Eukaryota</taxon>
        <taxon>Viridiplantae</taxon>
        <taxon>Chlorophyta</taxon>
        <taxon>core chlorophytes</taxon>
        <taxon>Chlorophyceae</taxon>
        <taxon>CS clade</taxon>
        <taxon>Chlamydomonadales</taxon>
        <taxon>Volvocaceae</taxon>
        <taxon>Volvox</taxon>
    </lineage>
</organism>
<feature type="compositionally biased region" description="Polar residues" evidence="1">
    <location>
        <begin position="342"/>
        <end position="352"/>
    </location>
</feature>
<feature type="region of interest" description="Disordered" evidence="1">
    <location>
        <begin position="520"/>
        <end position="539"/>
    </location>
</feature>
<dbReference type="AlphaFoldDB" id="A0A8J4B8P3"/>
<evidence type="ECO:0000313" key="3">
    <source>
        <dbReference type="Proteomes" id="UP000747399"/>
    </source>
</evidence>
<comment type="caution">
    <text evidence="2">The sequence shown here is derived from an EMBL/GenBank/DDBJ whole genome shotgun (WGS) entry which is preliminary data.</text>
</comment>
<proteinExistence type="predicted"/>
<dbReference type="EMBL" id="BNCO01000024">
    <property type="protein sequence ID" value="GIL56444.1"/>
    <property type="molecule type" value="Genomic_DNA"/>
</dbReference>
<feature type="compositionally biased region" description="Low complexity" evidence="1">
    <location>
        <begin position="520"/>
        <end position="530"/>
    </location>
</feature>
<evidence type="ECO:0000313" key="2">
    <source>
        <dbReference type="EMBL" id="GIL56444.1"/>
    </source>
</evidence>
<evidence type="ECO:0000256" key="1">
    <source>
        <dbReference type="SAM" id="MobiDB-lite"/>
    </source>
</evidence>
<keyword evidence="3" id="KW-1185">Reference proteome</keyword>
<feature type="compositionally biased region" description="Polar residues" evidence="1">
    <location>
        <begin position="371"/>
        <end position="380"/>
    </location>
</feature>
<sequence>MIASRSTTRSIVHTKYKYCTGKALAVASRARKLCQAAQQHQDNLISTNILEQCILAHFATDGLERTPEVVADAWGRAWTERLQELSDPVPLSFPDPYSNSHASCDVTLVGVFHRDAANLRVVRDAVSAAGGPDAVALEARPSFLPSYLHLAESLPEDLVMKMFDLPLHDLQAAFHYVDLEDRLAWHEVLLLTNEGLAHHQPGPPISTTPTISSGSSSSNSSSSSSSSSTSSSSSSTNISCKAQGSVAPFLAGAPSCPTTPSLSLSPSLSPTSALTAPKVVSAFLARELALSEKVAAALVAREYGIPLQGLELDDIEAYEGLLQGPLTDGQHRRTTALDSREPSTASTLQTASRGTDANGDGGGDGCRRNGSTKSRSSSAADGTVLSMPELEAEQWRMALDSLVPEVAAAFEEWLRSMAPDGEGSQQLLKRQLVGLMPQCMNPDSYMSYADSTDALWSDERRVGRALAEQHRRLTVVREAHFMERLRQVAAMCGPGGGSCRRLVAVVGRAHAARLRRALQQQHQQDEQVQQMPLRKNRGL</sequence>
<reference evidence="2" key="1">
    <citation type="journal article" date="2021" name="Proc. Natl. Acad. Sci. U.S.A.">
        <title>Three genomes in the algal genus Volvox reveal the fate of a haploid sex-determining region after a transition to homothallism.</title>
        <authorList>
            <person name="Yamamoto K."/>
            <person name="Hamaji T."/>
            <person name="Kawai-Toyooka H."/>
            <person name="Matsuzaki R."/>
            <person name="Takahashi F."/>
            <person name="Nishimura Y."/>
            <person name="Kawachi M."/>
            <person name="Noguchi H."/>
            <person name="Minakuchi Y."/>
            <person name="Umen J.G."/>
            <person name="Toyoda A."/>
            <person name="Nozaki H."/>
        </authorList>
    </citation>
    <scope>NUCLEOTIDE SEQUENCE</scope>
    <source>
        <strain evidence="2">NIES-3780</strain>
    </source>
</reference>
<name>A0A8J4B8P3_9CHLO</name>
<feature type="region of interest" description="Disordered" evidence="1">
    <location>
        <begin position="325"/>
        <end position="385"/>
    </location>
</feature>
<gene>
    <name evidence="2" type="ORF">Vafri_11801</name>
</gene>
<feature type="region of interest" description="Disordered" evidence="1">
    <location>
        <begin position="196"/>
        <end position="237"/>
    </location>
</feature>
<accession>A0A8J4B8P3</accession>
<protein>
    <submittedName>
        <fullName evidence="2">Uncharacterized protein</fullName>
    </submittedName>
</protein>
<feature type="compositionally biased region" description="Low complexity" evidence="1">
    <location>
        <begin position="207"/>
        <end position="237"/>
    </location>
</feature>